<reference evidence="2 3" key="2">
    <citation type="journal article" date="2019" name="G3 (Bethesda)">
        <title>Hybrid Assembly of the Genome of the Entomopathogenic Nematode Steinernema carpocapsae Identifies the X-Chromosome.</title>
        <authorList>
            <person name="Serra L."/>
            <person name="Macchietto M."/>
            <person name="Macias-Munoz A."/>
            <person name="McGill C.J."/>
            <person name="Rodriguez I.M."/>
            <person name="Rodriguez B."/>
            <person name="Murad R."/>
            <person name="Mortazavi A."/>
        </authorList>
    </citation>
    <scope>NUCLEOTIDE SEQUENCE [LARGE SCALE GENOMIC DNA]</scope>
    <source>
        <strain evidence="2 3">ALL</strain>
    </source>
</reference>
<name>A0A4U8V0S6_STECR</name>
<feature type="compositionally biased region" description="Polar residues" evidence="1">
    <location>
        <begin position="21"/>
        <end position="37"/>
    </location>
</feature>
<proteinExistence type="predicted"/>
<dbReference type="Proteomes" id="UP000298663">
    <property type="component" value="Unassembled WGS sequence"/>
</dbReference>
<evidence type="ECO:0000256" key="1">
    <source>
        <dbReference type="SAM" id="MobiDB-lite"/>
    </source>
</evidence>
<reference evidence="2 3" key="1">
    <citation type="journal article" date="2015" name="Genome Biol.">
        <title>Comparative genomics of Steinernema reveals deeply conserved gene regulatory networks.</title>
        <authorList>
            <person name="Dillman A.R."/>
            <person name="Macchietto M."/>
            <person name="Porter C.F."/>
            <person name="Rogers A."/>
            <person name="Williams B."/>
            <person name="Antoshechkin I."/>
            <person name="Lee M.M."/>
            <person name="Goodwin Z."/>
            <person name="Lu X."/>
            <person name="Lewis E.E."/>
            <person name="Goodrich-Blair H."/>
            <person name="Stock S.P."/>
            <person name="Adams B.J."/>
            <person name="Sternberg P.W."/>
            <person name="Mortazavi A."/>
        </authorList>
    </citation>
    <scope>NUCLEOTIDE SEQUENCE [LARGE SCALE GENOMIC DNA]</scope>
    <source>
        <strain evidence="2 3">ALL</strain>
    </source>
</reference>
<accession>A0A4U8V0S6</accession>
<protein>
    <submittedName>
        <fullName evidence="2">Uncharacterized protein</fullName>
    </submittedName>
</protein>
<feature type="region of interest" description="Disordered" evidence="1">
    <location>
        <begin position="21"/>
        <end position="43"/>
    </location>
</feature>
<comment type="caution">
    <text evidence="2">The sequence shown here is derived from an EMBL/GenBank/DDBJ whole genome shotgun (WGS) entry which is preliminary data.</text>
</comment>
<gene>
    <name evidence="2" type="ORF">L596_005963</name>
</gene>
<dbReference type="AlphaFoldDB" id="A0A4U8V0S6"/>
<sequence>MNGMVDTSFFCGSQVATIQENKGRSSAASSKADSQNCHGVPPLGQTRSRYHLYNTNTYAKQNLMFLNLCNG</sequence>
<evidence type="ECO:0000313" key="3">
    <source>
        <dbReference type="Proteomes" id="UP000298663"/>
    </source>
</evidence>
<evidence type="ECO:0000313" key="2">
    <source>
        <dbReference type="EMBL" id="TMS39441.1"/>
    </source>
</evidence>
<keyword evidence="3" id="KW-1185">Reference proteome</keyword>
<dbReference type="EMBL" id="AZBU02000001">
    <property type="protein sequence ID" value="TMS39441.1"/>
    <property type="molecule type" value="Genomic_DNA"/>
</dbReference>
<organism evidence="2 3">
    <name type="scientific">Steinernema carpocapsae</name>
    <name type="common">Entomopathogenic nematode</name>
    <dbReference type="NCBI Taxonomy" id="34508"/>
    <lineage>
        <taxon>Eukaryota</taxon>
        <taxon>Metazoa</taxon>
        <taxon>Ecdysozoa</taxon>
        <taxon>Nematoda</taxon>
        <taxon>Chromadorea</taxon>
        <taxon>Rhabditida</taxon>
        <taxon>Tylenchina</taxon>
        <taxon>Panagrolaimomorpha</taxon>
        <taxon>Strongyloidoidea</taxon>
        <taxon>Steinernematidae</taxon>
        <taxon>Steinernema</taxon>
    </lineage>
</organism>